<accession>A0ABN3UAQ3</accession>
<dbReference type="Gene3D" id="3.30.420.10">
    <property type="entry name" value="Ribonuclease H-like superfamily/Ribonuclease H"/>
    <property type="match status" value="1"/>
</dbReference>
<proteinExistence type="inferred from homology"/>
<dbReference type="CDD" id="cd06127">
    <property type="entry name" value="DEDDh"/>
    <property type="match status" value="1"/>
</dbReference>
<dbReference type="Proteomes" id="UP001501842">
    <property type="component" value="Unassembled WGS sequence"/>
</dbReference>
<dbReference type="InterPro" id="IPR036420">
    <property type="entry name" value="BRCT_dom_sf"/>
</dbReference>
<organism evidence="3 4">
    <name type="scientific">Actinocorallia aurantiaca</name>
    <dbReference type="NCBI Taxonomy" id="46204"/>
    <lineage>
        <taxon>Bacteria</taxon>
        <taxon>Bacillati</taxon>
        <taxon>Actinomycetota</taxon>
        <taxon>Actinomycetes</taxon>
        <taxon>Streptosporangiales</taxon>
        <taxon>Thermomonosporaceae</taxon>
        <taxon>Actinocorallia</taxon>
    </lineage>
</organism>
<dbReference type="Pfam" id="PF00533">
    <property type="entry name" value="BRCT"/>
    <property type="match status" value="1"/>
</dbReference>
<evidence type="ECO:0000256" key="1">
    <source>
        <dbReference type="ARBA" id="ARBA00008775"/>
    </source>
</evidence>
<name>A0ABN3UAQ3_9ACTN</name>
<comment type="similarity">
    <text evidence="1">Belongs to the CAPAB/TerDEXZ family.</text>
</comment>
<dbReference type="Pfam" id="PF02342">
    <property type="entry name" value="TerD"/>
    <property type="match status" value="1"/>
</dbReference>
<dbReference type="RefSeq" id="WP_344451615.1">
    <property type="nucleotide sequence ID" value="NZ_BAAATZ010000013.1"/>
</dbReference>
<dbReference type="InterPro" id="IPR013520">
    <property type="entry name" value="Ribonucl_H"/>
</dbReference>
<evidence type="ECO:0000313" key="4">
    <source>
        <dbReference type="Proteomes" id="UP001501842"/>
    </source>
</evidence>
<dbReference type="InterPro" id="IPR051324">
    <property type="entry name" value="Stress/Tellurium_Resist"/>
</dbReference>
<dbReference type="Pfam" id="PF00929">
    <property type="entry name" value="RNase_T"/>
    <property type="match status" value="1"/>
</dbReference>
<dbReference type="InterPro" id="IPR003325">
    <property type="entry name" value="TerD"/>
</dbReference>
<dbReference type="SUPFAM" id="SSF53098">
    <property type="entry name" value="Ribonuclease H-like"/>
    <property type="match status" value="1"/>
</dbReference>
<dbReference type="CDD" id="cd06974">
    <property type="entry name" value="TerD_like"/>
    <property type="match status" value="1"/>
</dbReference>
<protein>
    <recommendedName>
        <fullName evidence="2">BRCT domain-containing protein</fullName>
    </recommendedName>
</protein>
<dbReference type="InterPro" id="IPR036397">
    <property type="entry name" value="RNaseH_sf"/>
</dbReference>
<dbReference type="PROSITE" id="PS50172">
    <property type="entry name" value="BRCT"/>
    <property type="match status" value="1"/>
</dbReference>
<dbReference type="SMART" id="SM00479">
    <property type="entry name" value="EXOIII"/>
    <property type="match status" value="1"/>
</dbReference>
<dbReference type="InterPro" id="IPR012337">
    <property type="entry name" value="RNaseH-like_sf"/>
</dbReference>
<dbReference type="SMART" id="SM00292">
    <property type="entry name" value="BRCT"/>
    <property type="match status" value="2"/>
</dbReference>
<dbReference type="SUPFAM" id="SSF52113">
    <property type="entry name" value="BRCT domain"/>
    <property type="match status" value="1"/>
</dbReference>
<gene>
    <name evidence="3" type="ORF">GCM10010439_36110</name>
</gene>
<evidence type="ECO:0000259" key="2">
    <source>
        <dbReference type="PROSITE" id="PS50172"/>
    </source>
</evidence>
<dbReference type="PANTHER" id="PTHR32097:SF4">
    <property type="entry name" value="GENERAL STRESS PROTEIN 16U"/>
    <property type="match status" value="1"/>
</dbReference>
<dbReference type="Gene3D" id="3.40.50.10190">
    <property type="entry name" value="BRCT domain"/>
    <property type="match status" value="1"/>
</dbReference>
<dbReference type="InterPro" id="IPR001357">
    <property type="entry name" value="BRCT_dom"/>
</dbReference>
<dbReference type="PANTHER" id="PTHR32097">
    <property type="entry name" value="CAMP-BINDING PROTEIN 1-RELATED"/>
    <property type="match status" value="1"/>
</dbReference>
<comment type="caution">
    <text evidence="3">The sequence shown here is derived from an EMBL/GenBank/DDBJ whole genome shotgun (WGS) entry which is preliminary data.</text>
</comment>
<evidence type="ECO:0000313" key="3">
    <source>
        <dbReference type="EMBL" id="GAA2728281.1"/>
    </source>
</evidence>
<dbReference type="CDD" id="cd17748">
    <property type="entry name" value="BRCT_DNA_ligase_like"/>
    <property type="match status" value="1"/>
</dbReference>
<sequence>MVTWFPSVTGEYVQDWALVDVETSGSRASRDRVLSLAVITVDRDGRQTGEFSTLLDPGCDPGPVEVHGLTAERLRGAPTFDRVAPRVAELLSGRVMVAHNAQFDYDFLAREFTGAGVEPPIDSRLCTLALNRRIAPPTPDLRLGTLVGHYGVPRLELHDALNDTRMLAGVLRGSLEAASRLGLSLPFVPCPPRRNLSYAPGIPKIRCPYRNPGPLVGPLVQGMKVAFSGETSLPRTELTVRAAGAGLNVMGSVSRHTSVLVVNDPRSETGKVLRAMAAGVPVIGEAAFLRLLEHVQPGEPIESGLRVPPQARRVPVPEGPLTGRRVLVLGGPHAEAVKARARVAGLGGAVSVNLSRTVTDVLLLDGGENDRRLGKIKDLGLPVREPSWLRDPQAVPSGPSARVLIRGAAVDLPDAPVWTIGVSWAQRTTCEIDVVAFALDGDEQVSGDGDFVFYGAPETPDGSIRLSTDGPVEQSVTVDLAALPVQIDKVVVAAAIDGPDTFGTVGAVETTVFPGTSAPHAEATLDAATTERTLLLAELYRRNGLWRLRAVGQGYDHDLAALARHYGVDIAD</sequence>
<dbReference type="EMBL" id="BAAATZ010000013">
    <property type="protein sequence ID" value="GAA2728281.1"/>
    <property type="molecule type" value="Genomic_DNA"/>
</dbReference>
<reference evidence="3 4" key="1">
    <citation type="journal article" date="2019" name="Int. J. Syst. Evol. Microbiol.">
        <title>The Global Catalogue of Microorganisms (GCM) 10K type strain sequencing project: providing services to taxonomists for standard genome sequencing and annotation.</title>
        <authorList>
            <consortium name="The Broad Institute Genomics Platform"/>
            <consortium name="The Broad Institute Genome Sequencing Center for Infectious Disease"/>
            <person name="Wu L."/>
            <person name="Ma J."/>
        </authorList>
    </citation>
    <scope>NUCLEOTIDE SEQUENCE [LARGE SCALE GENOMIC DNA]</scope>
    <source>
        <strain evidence="3 4">JCM 8201</strain>
    </source>
</reference>
<dbReference type="Gene3D" id="2.60.60.30">
    <property type="entry name" value="sav2460 like domains"/>
    <property type="match status" value="1"/>
</dbReference>
<keyword evidence="4" id="KW-1185">Reference proteome</keyword>
<feature type="domain" description="BRCT" evidence="2">
    <location>
        <begin position="316"/>
        <end position="391"/>
    </location>
</feature>